<name>A0A9Q3D727_9BASI</name>
<protein>
    <submittedName>
        <fullName evidence="1">Uncharacterized protein</fullName>
    </submittedName>
</protein>
<accession>A0A9Q3D727</accession>
<sequence length="279" mass="31547">MLKPLLPPLQILKLFKKGRQLKSDTMGQDMMDIMPDPEPEVSSTPNFQGIFLSCIEDVGDVLNYHSNITQESWKRGLDNINSIYKNRWGNLPTNDAETFLPVGIKVISNQDLKMLAWLEELEIAETEAFYNKNIRNLKFMKESAKPPDNLPKSEHSFKMLQTLLYPSNPIKHFWGNVMFESISLVSNNVITPKIYVTPTENLTDPLGLECGAVEYLASRLSKSTQHATQLRISGGGADNEMLTIPHKSLEDFMDTVTHLMIAYNMVHAHKKVEVNGIKG</sequence>
<dbReference type="Proteomes" id="UP000765509">
    <property type="component" value="Unassembled WGS sequence"/>
</dbReference>
<keyword evidence="2" id="KW-1185">Reference proteome</keyword>
<evidence type="ECO:0000313" key="2">
    <source>
        <dbReference type="Proteomes" id="UP000765509"/>
    </source>
</evidence>
<dbReference type="EMBL" id="AVOT02013774">
    <property type="protein sequence ID" value="MBW0496702.1"/>
    <property type="molecule type" value="Genomic_DNA"/>
</dbReference>
<organism evidence="1 2">
    <name type="scientific">Austropuccinia psidii MF-1</name>
    <dbReference type="NCBI Taxonomy" id="1389203"/>
    <lineage>
        <taxon>Eukaryota</taxon>
        <taxon>Fungi</taxon>
        <taxon>Dikarya</taxon>
        <taxon>Basidiomycota</taxon>
        <taxon>Pucciniomycotina</taxon>
        <taxon>Pucciniomycetes</taxon>
        <taxon>Pucciniales</taxon>
        <taxon>Sphaerophragmiaceae</taxon>
        <taxon>Austropuccinia</taxon>
    </lineage>
</organism>
<dbReference type="AlphaFoldDB" id="A0A9Q3D727"/>
<reference evidence="1" key="1">
    <citation type="submission" date="2021-03" db="EMBL/GenBank/DDBJ databases">
        <title>Draft genome sequence of rust myrtle Austropuccinia psidii MF-1, a brazilian biotype.</title>
        <authorList>
            <person name="Quecine M.C."/>
            <person name="Pachon D.M.R."/>
            <person name="Bonatelli M.L."/>
            <person name="Correr F.H."/>
            <person name="Franceschini L.M."/>
            <person name="Leite T.F."/>
            <person name="Margarido G.R.A."/>
            <person name="Almeida C.A."/>
            <person name="Ferrarezi J.A."/>
            <person name="Labate C.A."/>
        </authorList>
    </citation>
    <scope>NUCLEOTIDE SEQUENCE</scope>
    <source>
        <strain evidence="1">MF-1</strain>
    </source>
</reference>
<dbReference type="OrthoDB" id="3162621at2759"/>
<comment type="caution">
    <text evidence="1">The sequence shown here is derived from an EMBL/GenBank/DDBJ whole genome shotgun (WGS) entry which is preliminary data.</text>
</comment>
<proteinExistence type="predicted"/>
<gene>
    <name evidence="1" type="ORF">O181_036417</name>
</gene>
<evidence type="ECO:0000313" key="1">
    <source>
        <dbReference type="EMBL" id="MBW0496702.1"/>
    </source>
</evidence>